<dbReference type="AlphaFoldDB" id="A0A0E9W6K8"/>
<name>A0A0E9W6K8_ANGAN</name>
<dbReference type="EMBL" id="GBXM01022595">
    <property type="protein sequence ID" value="JAH85982.1"/>
    <property type="molecule type" value="Transcribed_RNA"/>
</dbReference>
<protein>
    <submittedName>
        <fullName evidence="1">Uncharacterized protein</fullName>
    </submittedName>
</protein>
<reference evidence="1" key="2">
    <citation type="journal article" date="2015" name="Fish Shellfish Immunol.">
        <title>Early steps in the European eel (Anguilla anguilla)-Vibrio vulnificus interaction in the gills: Role of the RtxA13 toxin.</title>
        <authorList>
            <person name="Callol A."/>
            <person name="Pajuelo D."/>
            <person name="Ebbesson L."/>
            <person name="Teles M."/>
            <person name="MacKenzie S."/>
            <person name="Amaro C."/>
        </authorList>
    </citation>
    <scope>NUCLEOTIDE SEQUENCE</scope>
</reference>
<sequence length="57" mass="6528">MLFWQWDKTCGNFSLARAEEVTFNKCCNPDFVTDDGGLSKKSASNRVRNLCVCERHV</sequence>
<evidence type="ECO:0000313" key="1">
    <source>
        <dbReference type="EMBL" id="JAH85982.1"/>
    </source>
</evidence>
<proteinExistence type="predicted"/>
<organism evidence="1">
    <name type="scientific">Anguilla anguilla</name>
    <name type="common">European freshwater eel</name>
    <name type="synonym">Muraena anguilla</name>
    <dbReference type="NCBI Taxonomy" id="7936"/>
    <lineage>
        <taxon>Eukaryota</taxon>
        <taxon>Metazoa</taxon>
        <taxon>Chordata</taxon>
        <taxon>Craniata</taxon>
        <taxon>Vertebrata</taxon>
        <taxon>Euteleostomi</taxon>
        <taxon>Actinopterygii</taxon>
        <taxon>Neopterygii</taxon>
        <taxon>Teleostei</taxon>
        <taxon>Anguilliformes</taxon>
        <taxon>Anguillidae</taxon>
        <taxon>Anguilla</taxon>
    </lineage>
</organism>
<reference evidence="1" key="1">
    <citation type="submission" date="2014-11" db="EMBL/GenBank/DDBJ databases">
        <authorList>
            <person name="Amaro Gonzalez C."/>
        </authorList>
    </citation>
    <scope>NUCLEOTIDE SEQUENCE</scope>
</reference>
<accession>A0A0E9W6K8</accession>